<dbReference type="PANTHER" id="PTHR43762:SF1">
    <property type="entry name" value="D-ARABINONO-1,4-LACTONE OXIDASE"/>
    <property type="match status" value="1"/>
</dbReference>
<evidence type="ECO:0000256" key="4">
    <source>
        <dbReference type="ARBA" id="ARBA00033418"/>
    </source>
</evidence>
<evidence type="ECO:0000256" key="3">
    <source>
        <dbReference type="ARBA" id="ARBA00023002"/>
    </source>
</evidence>
<dbReference type="Pfam" id="PF01565">
    <property type="entry name" value="FAD_binding_4"/>
    <property type="match status" value="1"/>
</dbReference>
<dbReference type="Gene3D" id="1.10.45.10">
    <property type="entry name" value="Vanillyl-alcohol Oxidase, Chain A, domain 4"/>
    <property type="match status" value="1"/>
</dbReference>
<evidence type="ECO:0000313" key="7">
    <source>
        <dbReference type="EMBL" id="PKI83025.1"/>
    </source>
</evidence>
<dbReference type="GO" id="GO:0005739">
    <property type="term" value="C:mitochondrion"/>
    <property type="evidence" value="ECO:0007669"/>
    <property type="project" value="TreeGrafter"/>
</dbReference>
<dbReference type="Proteomes" id="UP000232875">
    <property type="component" value="Unassembled WGS sequence"/>
</dbReference>
<dbReference type="InterPro" id="IPR036318">
    <property type="entry name" value="FAD-bd_PCMH-like_sf"/>
</dbReference>
<dbReference type="PIRSF" id="PIRSF000136">
    <property type="entry name" value="LGO_GLO"/>
    <property type="match status" value="1"/>
</dbReference>
<dbReference type="InterPro" id="IPR016166">
    <property type="entry name" value="FAD-bd_PCMH"/>
</dbReference>
<dbReference type="InterPro" id="IPR010031">
    <property type="entry name" value="FAD_lactone_oxidase-like"/>
</dbReference>
<dbReference type="Gene3D" id="3.30.43.10">
    <property type="entry name" value="Uridine Diphospho-n-acetylenolpyruvylglucosamine Reductase, domain 2"/>
    <property type="match status" value="1"/>
</dbReference>
<dbReference type="PANTHER" id="PTHR43762">
    <property type="entry name" value="L-GULONOLACTONE OXIDASE"/>
    <property type="match status" value="1"/>
</dbReference>
<dbReference type="InterPro" id="IPR007173">
    <property type="entry name" value="ALO_C"/>
</dbReference>
<dbReference type="SUPFAM" id="SSF56176">
    <property type="entry name" value="FAD-binding/transporter-associated domain-like"/>
    <property type="match status" value="1"/>
</dbReference>
<name>A0A2N1J8Z3_9BASI</name>
<dbReference type="Gene3D" id="3.30.465.10">
    <property type="match status" value="1"/>
</dbReference>
<evidence type="ECO:0000256" key="5">
    <source>
        <dbReference type="SAM" id="MobiDB-lite"/>
    </source>
</evidence>
<dbReference type="OrthoDB" id="610608at2759"/>
<keyword evidence="3" id="KW-0560">Oxidoreductase</keyword>
<dbReference type="GO" id="GO:0016020">
    <property type="term" value="C:membrane"/>
    <property type="evidence" value="ECO:0007669"/>
    <property type="project" value="InterPro"/>
</dbReference>
<dbReference type="GO" id="GO:0071949">
    <property type="term" value="F:FAD binding"/>
    <property type="evidence" value="ECO:0007669"/>
    <property type="project" value="InterPro"/>
</dbReference>
<evidence type="ECO:0000256" key="2">
    <source>
        <dbReference type="ARBA" id="ARBA00013136"/>
    </source>
</evidence>
<dbReference type="InterPro" id="IPR016171">
    <property type="entry name" value="Vanillyl_alc_oxidase_C-sub2"/>
</dbReference>
<dbReference type="InterPro" id="IPR006094">
    <property type="entry name" value="Oxid_FAD_bind_N"/>
</dbReference>
<dbReference type="Pfam" id="PF04030">
    <property type="entry name" value="ALO"/>
    <property type="match status" value="1"/>
</dbReference>
<sequence>MPPAKRSLRVEQIPPTGLAAKSRHPPPEFAAAVSIEALEAITASVTLHPASRDAHFSNWAGVFHSDAPTHNGAFGHTVRCIFAPNTIEQVVAIIELARRGGSERTLPIPVRAVGKLHSPSDLPFSLGWSIRMDELQGVLSIDTEKMCAKVLGGTYLHTINTALAAHEPPLAMHNLGSISEQTIAGVISTATHGSGIHFPVISADVLELELVCPLSEGTKLVSCSRADRPDLFNATLCGLGATGVIVSVTISVEHAFRLCQVKEDVPLSTLLGPVPPPIAQLPELLAREPYDAFAQNPAAFGILLAAGVPLPPAPVYAPPPRSAAARDIFPFVPLESIPQQGPLWNDCHATRIVQERIEQLVYSAEHVRFLIFPSAEMVTIDRASRTNLPAEPEGMLHALYQRLVGYHLTQMLLFASRFHPSFPRNIARTVYRLTHPTPPSEPNVVTSDPAPLSTASAVQVRVDDGPRVFNFDCLFAQYTYEYAIPFECTAAALLAIRTWLDEEFQCPDGVRPHFPVEIRFVDADGIWLSHCYGYKTCFIGIVQYRPYNLPVPYRTFFSRFESLMRQFNGRPHWAKTHGSYRAELLHRYPHLPDWLHVQAEYDPERMFVNPYVARHLMDEHGASRTSLFKKSYL</sequence>
<organism evidence="7 8">
    <name type="scientific">Malassezia vespertilionis</name>
    <dbReference type="NCBI Taxonomy" id="2020962"/>
    <lineage>
        <taxon>Eukaryota</taxon>
        <taxon>Fungi</taxon>
        <taxon>Dikarya</taxon>
        <taxon>Basidiomycota</taxon>
        <taxon>Ustilaginomycotina</taxon>
        <taxon>Malasseziomycetes</taxon>
        <taxon>Malasseziales</taxon>
        <taxon>Malasseziaceae</taxon>
        <taxon>Malassezia</taxon>
    </lineage>
</organism>
<evidence type="ECO:0000256" key="1">
    <source>
        <dbReference type="ARBA" id="ARBA00005083"/>
    </source>
</evidence>
<keyword evidence="8" id="KW-1185">Reference proteome</keyword>
<protein>
    <recommendedName>
        <fullName evidence="2">D-arabinono-1,4-lactone oxidase</fullName>
        <ecNumber evidence="2">1.1.3.37</ecNumber>
    </recommendedName>
    <alternativeName>
        <fullName evidence="4">L-galactono-gamma-lactone oxidase</fullName>
    </alternativeName>
</protein>
<dbReference type="AlphaFoldDB" id="A0A2N1J8Z3"/>
<reference evidence="7 8" key="1">
    <citation type="submission" date="2017-10" db="EMBL/GenBank/DDBJ databases">
        <title>A novel species of cold-tolerant Malassezia isolated from bats.</title>
        <authorList>
            <person name="Lorch J.M."/>
            <person name="Palmer J.M."/>
            <person name="Vanderwolf K.J."/>
            <person name="Schmidt K.Z."/>
            <person name="Verant M.L."/>
            <person name="Weller T.J."/>
            <person name="Blehert D.S."/>
        </authorList>
    </citation>
    <scope>NUCLEOTIDE SEQUENCE [LARGE SCALE GENOMIC DNA]</scope>
    <source>
        <strain evidence="7 8">NWHC:44797-103</strain>
    </source>
</reference>
<gene>
    <name evidence="7" type="primary">ALO1</name>
    <name evidence="7" type="ORF">MVES_003050</name>
</gene>
<dbReference type="STRING" id="2020962.A0A2N1J8Z3"/>
<dbReference type="PROSITE" id="PS51387">
    <property type="entry name" value="FAD_PCMH"/>
    <property type="match status" value="1"/>
</dbReference>
<evidence type="ECO:0000259" key="6">
    <source>
        <dbReference type="PROSITE" id="PS51387"/>
    </source>
</evidence>
<feature type="domain" description="FAD-binding PCMH-type" evidence="6">
    <location>
        <begin position="74"/>
        <end position="255"/>
    </location>
</feature>
<dbReference type="EMBL" id="KZ454992">
    <property type="protein sequence ID" value="PKI83025.1"/>
    <property type="molecule type" value="Genomic_DNA"/>
</dbReference>
<accession>A0A2N1J8Z3</accession>
<dbReference type="InterPro" id="IPR016169">
    <property type="entry name" value="FAD-bd_PCMH_sub2"/>
</dbReference>
<dbReference type="UniPathway" id="UPA00771">
    <property type="reaction ID" value="UER00766"/>
</dbReference>
<feature type="region of interest" description="Disordered" evidence="5">
    <location>
        <begin position="1"/>
        <end position="25"/>
    </location>
</feature>
<dbReference type="InterPro" id="IPR016167">
    <property type="entry name" value="FAD-bd_PCMH_sub1"/>
</dbReference>
<dbReference type="EC" id="1.1.3.37" evidence="2"/>
<dbReference type="Gene3D" id="3.30.70.2520">
    <property type="match status" value="1"/>
</dbReference>
<dbReference type="GO" id="GO:0003885">
    <property type="term" value="F:D-arabinono-1,4-lactone oxidase activity"/>
    <property type="evidence" value="ECO:0007669"/>
    <property type="project" value="UniProtKB-EC"/>
</dbReference>
<comment type="pathway">
    <text evidence="1">Cofactor biosynthesis; D-erythroascorbate biosynthesis; dehydro-D-arabinono-1,4-lactone from D-arabinose: step 2/2.</text>
</comment>
<evidence type="ECO:0000313" key="8">
    <source>
        <dbReference type="Proteomes" id="UP000232875"/>
    </source>
</evidence>
<proteinExistence type="predicted"/>